<dbReference type="Pfam" id="PF13041">
    <property type="entry name" value="PPR_2"/>
    <property type="match status" value="1"/>
</dbReference>
<dbReference type="InterPro" id="IPR011990">
    <property type="entry name" value="TPR-like_helical_dom_sf"/>
</dbReference>
<dbReference type="NCBIfam" id="TIGR00756">
    <property type="entry name" value="PPR"/>
    <property type="match status" value="1"/>
</dbReference>
<dbReference type="FunFam" id="1.25.40.10:FF:000090">
    <property type="entry name" value="Pentatricopeptide repeat-containing protein, chloroplastic"/>
    <property type="match status" value="1"/>
</dbReference>
<evidence type="ECO:0000313" key="3">
    <source>
        <dbReference type="EMBL" id="KAJ9543898.1"/>
    </source>
</evidence>
<keyword evidence="4" id="KW-1185">Reference proteome</keyword>
<dbReference type="InterPro" id="IPR046960">
    <property type="entry name" value="PPR_At4g14850-like_plant"/>
</dbReference>
<accession>A0AA38SK69</accession>
<evidence type="ECO:0000313" key="4">
    <source>
        <dbReference type="Proteomes" id="UP001172457"/>
    </source>
</evidence>
<organism evidence="3 4">
    <name type="scientific">Centaurea solstitialis</name>
    <name type="common">yellow star-thistle</name>
    <dbReference type="NCBI Taxonomy" id="347529"/>
    <lineage>
        <taxon>Eukaryota</taxon>
        <taxon>Viridiplantae</taxon>
        <taxon>Streptophyta</taxon>
        <taxon>Embryophyta</taxon>
        <taxon>Tracheophyta</taxon>
        <taxon>Spermatophyta</taxon>
        <taxon>Magnoliopsida</taxon>
        <taxon>eudicotyledons</taxon>
        <taxon>Gunneridae</taxon>
        <taxon>Pentapetalae</taxon>
        <taxon>asterids</taxon>
        <taxon>campanulids</taxon>
        <taxon>Asterales</taxon>
        <taxon>Asteraceae</taxon>
        <taxon>Carduoideae</taxon>
        <taxon>Cardueae</taxon>
        <taxon>Centaureinae</taxon>
        <taxon>Centaurea</taxon>
    </lineage>
</organism>
<protein>
    <recommendedName>
        <fullName evidence="5">Pentatricopeptide repeat-containing protein</fullName>
    </recommendedName>
</protein>
<dbReference type="EMBL" id="JARYMX010000006">
    <property type="protein sequence ID" value="KAJ9543898.1"/>
    <property type="molecule type" value="Genomic_DNA"/>
</dbReference>
<keyword evidence="1" id="KW-0677">Repeat</keyword>
<dbReference type="Proteomes" id="UP001172457">
    <property type="component" value="Chromosome 6"/>
</dbReference>
<dbReference type="GO" id="GO:0009451">
    <property type="term" value="P:RNA modification"/>
    <property type="evidence" value="ECO:0007669"/>
    <property type="project" value="InterPro"/>
</dbReference>
<reference evidence="3" key="1">
    <citation type="submission" date="2023-03" db="EMBL/GenBank/DDBJ databases">
        <title>Chromosome-scale reference genome and RAD-based genetic map of yellow starthistle (Centaurea solstitialis) reveal putative structural variation and QTLs associated with invader traits.</title>
        <authorList>
            <person name="Reatini B."/>
            <person name="Cang F.A."/>
            <person name="Jiang Q."/>
            <person name="Mckibben M.T.W."/>
            <person name="Barker M.S."/>
            <person name="Rieseberg L.H."/>
            <person name="Dlugosch K.M."/>
        </authorList>
    </citation>
    <scope>NUCLEOTIDE SEQUENCE</scope>
    <source>
        <strain evidence="3">CAN-66</strain>
        <tissue evidence="3">Leaf</tissue>
    </source>
</reference>
<dbReference type="AlphaFoldDB" id="A0AA38SK69"/>
<evidence type="ECO:0000256" key="1">
    <source>
        <dbReference type="ARBA" id="ARBA00022737"/>
    </source>
</evidence>
<evidence type="ECO:0008006" key="5">
    <source>
        <dbReference type="Google" id="ProtNLM"/>
    </source>
</evidence>
<evidence type="ECO:0000256" key="2">
    <source>
        <dbReference type="PROSITE-ProRule" id="PRU00708"/>
    </source>
</evidence>
<comment type="caution">
    <text evidence="3">The sequence shown here is derived from an EMBL/GenBank/DDBJ whole genome shotgun (WGS) entry which is preliminary data.</text>
</comment>
<gene>
    <name evidence="3" type="ORF">OSB04_023605</name>
</gene>
<dbReference type="Pfam" id="PF20431">
    <property type="entry name" value="E_motif"/>
    <property type="match status" value="1"/>
</dbReference>
<dbReference type="Pfam" id="PF01535">
    <property type="entry name" value="PPR"/>
    <property type="match status" value="1"/>
</dbReference>
<dbReference type="SUPFAM" id="SSF48452">
    <property type="entry name" value="TPR-like"/>
    <property type="match status" value="1"/>
</dbReference>
<dbReference type="InterPro" id="IPR046848">
    <property type="entry name" value="E_motif"/>
</dbReference>
<dbReference type="PANTHER" id="PTHR47926">
    <property type="entry name" value="PENTATRICOPEPTIDE REPEAT-CONTAINING PROTEIN"/>
    <property type="match status" value="1"/>
</dbReference>
<dbReference type="InterPro" id="IPR002885">
    <property type="entry name" value="PPR_rpt"/>
</dbReference>
<dbReference type="PROSITE" id="PS51375">
    <property type="entry name" value="PPR"/>
    <property type="match status" value="1"/>
</dbReference>
<sequence length="253" mass="28540">MYARCGNLVKAQEIFDSLLEKNLVSWTTIIGGYRMHGQGETAVQLFDEMIRCSIRPDGTVFATVLSACSHARLTDVGLAYFDAMKMDYGLNPGPEHYSCVVDLLGRAGRLDDAEKFIKTMPMKPDGAVWGSLLGACKIHKNVELAELAFDRVIELEPTNIGYYVLLPNLYTEVKNTDGILRIRVMMREKSLARIRVGDHNYPQTEEIYAMLERLDDLVNDSHVNKRNGERRGDDVSGLAIAKDWLLRLRCKPI</sequence>
<dbReference type="GO" id="GO:0003723">
    <property type="term" value="F:RNA binding"/>
    <property type="evidence" value="ECO:0007669"/>
    <property type="project" value="InterPro"/>
</dbReference>
<feature type="repeat" description="PPR" evidence="2">
    <location>
        <begin position="22"/>
        <end position="56"/>
    </location>
</feature>
<proteinExistence type="predicted"/>
<dbReference type="Gene3D" id="1.25.40.10">
    <property type="entry name" value="Tetratricopeptide repeat domain"/>
    <property type="match status" value="1"/>
</dbReference>
<dbReference type="PANTHER" id="PTHR47926:SF503">
    <property type="entry name" value="PENTATRICOPEPTIDE REPEAT-CONTAINING PROTEIN"/>
    <property type="match status" value="1"/>
</dbReference>
<name>A0AA38SK69_9ASTR</name>